<keyword evidence="1 3" id="KW-0853">WD repeat</keyword>
<comment type="caution">
    <text evidence="5">The sequence shown here is derived from an EMBL/GenBank/DDBJ whole genome shotgun (WGS) entry which is preliminary data.</text>
</comment>
<dbReference type="InterPro" id="IPR036322">
    <property type="entry name" value="WD40_repeat_dom_sf"/>
</dbReference>
<reference evidence="5 6" key="1">
    <citation type="submission" date="2021-04" db="EMBL/GenBank/DDBJ databases">
        <title>Characterization of the biosynthetic gene cluster of new lipopeptides with antitumor activity in the genome of the marine Streptomyces PHM034.</title>
        <authorList>
            <person name="Ceniceros A."/>
            <person name="Canedo L."/>
            <person name="Mendez C."/>
            <person name="Olano C."/>
            <person name="Schleissner C."/>
            <person name="Cuevas C."/>
            <person name="De La Calle F."/>
            <person name="Salas J.A."/>
        </authorList>
    </citation>
    <scope>NUCLEOTIDE SEQUENCE [LARGE SCALE GENOMIC DNA]</scope>
    <source>
        <strain evidence="5 6">PHM034</strain>
    </source>
</reference>
<proteinExistence type="predicted"/>
<dbReference type="InterPro" id="IPR011047">
    <property type="entry name" value="Quinoprotein_ADH-like_sf"/>
</dbReference>
<sequence length="1122" mass="118284">MDSLHRQVQALRPPRQQDGGGHVRAEAAKTTFEELSAALRAVGDVTVVLDALDEAGDPDGLLRHVLLPLTGEAGDPVPGCRVLIGTRLWPDSLPDLHAAVTGRPGRLLDLDAEEPASLAEHLGTYLGRLLDTDYSSDVTEMIALRLSGPAEHGAFLTAAVYGAHLRALAQAGTRLSKAEIARDLPCDLPGMLELSLGTLTAELPWAGAVLAALARAAGPGMPPRLVHQVALALRPEARDGALTPRPRDTREALTGARFYLRSTHDSGAGPAVDVDGVDDGKLYRFFHQALAEHMEARTDPHVVLDALLSTVPAERGVRDWSRADRYLRRHAADHAADAGPDRLDALLQDVSYLLHADPERLVRHLHRACGDQARTHADVYRQTTAHHPLRHITAVRRDLLCLDATVWRETGLSDLLASQPGPPPASARPVWAVSRTANTARLQTLGPHGGPVSQVMLTQVPGGDGKGETESDGTYAVVSTGDTHRTRLSDPLSGRILRPLDGLSGPARAIAPARLADGRHVLVSGGEDGHLYVHDLREGDRVHRRAGGIGPIRTLGTVTLPEGGTRVVAAGHRHEVLLWNPDDGRPTRLDSSMVLVSAIAAARLPDGTPVAIAVGEERSARVWDMRTGQRLRTLGPHADFVRSVATATLGGGTVVAVTGCYDGRVLVWNAADGRRLHRLRGHGDRVTRLATGTVGERHIAVSGDRAGRVLVWDLDSGRRLHELVTAGHGVITCLALGGDGERGWVVTGCADGRVAVWDLGTGRRTYVFAAHPGGVHSVDVALIGERLVAVSGGADAHAVVWDVADARPDVPETGHEEVMEAVAVAVPEEGPALCVAGGGERRAEVWDLATGDRRHTLDDSGRRLLVRALVTAELPDLGPVVVAGGRDGSLRMWELTGGTVVRRFPDGTGRIRALAVGRAADGRQVLVAGGDNAAATVWDLRTGAGLGTFTGHGDWILAMALADGGATPPGVAISGDRAGALLVWDVTTGHEVAALTRRGGRIQAVATAVLPGERRVALSGGDGGEVRVWDLDRPGVAEPLTGLRRRVTALATATLPGGRVLAVGGGEDQRVVVWDLETRRQLAEPYHLPTAVSSIAACATGFVVAHAAGTACFTWCTSIAFA</sequence>
<organism evidence="5 6">
    <name type="scientific">Streptomyces tuirus</name>
    <dbReference type="NCBI Taxonomy" id="68278"/>
    <lineage>
        <taxon>Bacteria</taxon>
        <taxon>Bacillati</taxon>
        <taxon>Actinomycetota</taxon>
        <taxon>Actinomycetes</taxon>
        <taxon>Kitasatosporales</taxon>
        <taxon>Streptomycetaceae</taxon>
        <taxon>Streptomyces</taxon>
    </lineage>
</organism>
<feature type="region of interest" description="Disordered" evidence="4">
    <location>
        <begin position="1"/>
        <end position="24"/>
    </location>
</feature>
<protein>
    <submittedName>
        <fullName evidence="5">WD40 repeat domain-containing protein</fullName>
    </submittedName>
</protein>
<evidence type="ECO:0000313" key="6">
    <source>
        <dbReference type="Proteomes" id="UP000682308"/>
    </source>
</evidence>
<dbReference type="Pfam" id="PF00400">
    <property type="entry name" value="WD40"/>
    <property type="match status" value="2"/>
</dbReference>
<evidence type="ECO:0000256" key="2">
    <source>
        <dbReference type="ARBA" id="ARBA00022737"/>
    </source>
</evidence>
<dbReference type="Proteomes" id="UP000682308">
    <property type="component" value="Unassembled WGS sequence"/>
</dbReference>
<dbReference type="PANTHER" id="PTHR19848">
    <property type="entry name" value="WD40 REPEAT PROTEIN"/>
    <property type="match status" value="1"/>
</dbReference>
<name>A0A941IZB4_9ACTN</name>
<keyword evidence="2" id="KW-0677">Repeat</keyword>
<feature type="repeat" description="WD" evidence="3">
    <location>
        <begin position="878"/>
        <end position="903"/>
    </location>
</feature>
<dbReference type="SUPFAM" id="SSF50998">
    <property type="entry name" value="Quinoprotein alcohol dehydrogenase-like"/>
    <property type="match status" value="1"/>
</dbReference>
<dbReference type="SMART" id="SM00320">
    <property type="entry name" value="WD40"/>
    <property type="match status" value="13"/>
</dbReference>
<dbReference type="SUPFAM" id="SSF50978">
    <property type="entry name" value="WD40 repeat-like"/>
    <property type="match status" value="1"/>
</dbReference>
<dbReference type="AlphaFoldDB" id="A0A941IZB4"/>
<gene>
    <name evidence="5" type="ORF">KEF29_05780</name>
</gene>
<dbReference type="InterPro" id="IPR015943">
    <property type="entry name" value="WD40/YVTN_repeat-like_dom_sf"/>
</dbReference>
<feature type="repeat" description="WD" evidence="3">
    <location>
        <begin position="745"/>
        <end position="767"/>
    </location>
</feature>
<evidence type="ECO:0000313" key="5">
    <source>
        <dbReference type="EMBL" id="MBR8638988.1"/>
    </source>
</evidence>
<accession>A0A941IZB4</accession>
<evidence type="ECO:0000256" key="4">
    <source>
        <dbReference type="SAM" id="MobiDB-lite"/>
    </source>
</evidence>
<dbReference type="PROSITE" id="PS50082">
    <property type="entry name" value="WD_REPEATS_2"/>
    <property type="match status" value="3"/>
</dbReference>
<feature type="repeat" description="WD" evidence="3">
    <location>
        <begin position="679"/>
        <end position="722"/>
    </location>
</feature>
<evidence type="ECO:0000256" key="1">
    <source>
        <dbReference type="ARBA" id="ARBA00022574"/>
    </source>
</evidence>
<dbReference type="PANTHER" id="PTHR19848:SF8">
    <property type="entry name" value="F-BOX AND WD REPEAT DOMAIN CONTAINING 7"/>
    <property type="match status" value="1"/>
</dbReference>
<dbReference type="CDD" id="cd00200">
    <property type="entry name" value="WD40"/>
    <property type="match status" value="2"/>
</dbReference>
<dbReference type="InterPro" id="IPR001680">
    <property type="entry name" value="WD40_rpt"/>
</dbReference>
<dbReference type="Gene3D" id="2.130.10.10">
    <property type="entry name" value="YVTN repeat-like/Quinoprotein amine dehydrogenase"/>
    <property type="match status" value="3"/>
</dbReference>
<dbReference type="EMBL" id="JAGTPG010000001">
    <property type="protein sequence ID" value="MBR8638988.1"/>
    <property type="molecule type" value="Genomic_DNA"/>
</dbReference>
<keyword evidence="6" id="KW-1185">Reference proteome</keyword>
<evidence type="ECO:0000256" key="3">
    <source>
        <dbReference type="PROSITE-ProRule" id="PRU00221"/>
    </source>
</evidence>